<reference evidence="2" key="1">
    <citation type="submission" date="2016-08" db="EMBL/GenBank/DDBJ databases">
        <authorList>
            <person name="Varghese N."/>
            <person name="Submissions Spin"/>
        </authorList>
    </citation>
    <scope>NUCLEOTIDE SEQUENCE [LARGE SCALE GENOMIC DNA]</scope>
    <source>
        <strain evidence="2">HAMBI 2971</strain>
    </source>
</reference>
<dbReference type="STRING" id="411945.GA0061102_100939"/>
<accession>A0A1C3V5Y7</accession>
<name>A0A1C3V5Y7_9HYPH</name>
<evidence type="ECO:0000313" key="2">
    <source>
        <dbReference type="Proteomes" id="UP000199435"/>
    </source>
</evidence>
<gene>
    <name evidence="1" type="ORF">GA0061102_100939</name>
</gene>
<proteinExistence type="predicted"/>
<dbReference type="Proteomes" id="UP000199435">
    <property type="component" value="Unassembled WGS sequence"/>
</dbReference>
<evidence type="ECO:0000313" key="1">
    <source>
        <dbReference type="EMBL" id="SCB23182.1"/>
    </source>
</evidence>
<protein>
    <submittedName>
        <fullName evidence="1">Uncharacterized protein</fullName>
    </submittedName>
</protein>
<sequence>MTIALLREATLAVGWTITIEGKKAKLKQSQREGEFSIARLHIFGAQLLTYIRSNRGAIVN</sequence>
<organism evidence="1 2">
    <name type="scientific">Rhizobium miluonense</name>
    <dbReference type="NCBI Taxonomy" id="411945"/>
    <lineage>
        <taxon>Bacteria</taxon>
        <taxon>Pseudomonadati</taxon>
        <taxon>Pseudomonadota</taxon>
        <taxon>Alphaproteobacteria</taxon>
        <taxon>Hyphomicrobiales</taxon>
        <taxon>Rhizobiaceae</taxon>
        <taxon>Rhizobium/Agrobacterium group</taxon>
        <taxon>Rhizobium</taxon>
    </lineage>
</organism>
<dbReference type="AlphaFoldDB" id="A0A1C3V5Y7"/>
<dbReference type="EMBL" id="FMAH01000009">
    <property type="protein sequence ID" value="SCB23182.1"/>
    <property type="molecule type" value="Genomic_DNA"/>
</dbReference>
<dbReference type="OrthoDB" id="8089897at2"/>
<dbReference type="RefSeq" id="WP_092846663.1">
    <property type="nucleotide sequence ID" value="NZ_FMAH01000009.1"/>
</dbReference>
<keyword evidence="2" id="KW-1185">Reference proteome</keyword>